<feature type="region of interest" description="Disordered" evidence="1">
    <location>
        <begin position="729"/>
        <end position="804"/>
    </location>
</feature>
<feature type="region of interest" description="Disordered" evidence="1">
    <location>
        <begin position="541"/>
        <end position="625"/>
    </location>
</feature>
<dbReference type="PANTHER" id="PTHR35767">
    <property type="entry name" value="HAPLESS PROTEIN"/>
    <property type="match status" value="1"/>
</dbReference>
<evidence type="ECO:0008006" key="5">
    <source>
        <dbReference type="Google" id="ProtNLM"/>
    </source>
</evidence>
<feature type="region of interest" description="Disordered" evidence="1">
    <location>
        <begin position="1398"/>
        <end position="1436"/>
    </location>
</feature>
<proteinExistence type="predicted"/>
<feature type="region of interest" description="Disordered" evidence="1">
    <location>
        <begin position="488"/>
        <end position="507"/>
    </location>
</feature>
<feature type="compositionally biased region" description="Polar residues" evidence="1">
    <location>
        <begin position="679"/>
        <end position="688"/>
    </location>
</feature>
<feature type="compositionally biased region" description="Basic and acidic residues" evidence="1">
    <location>
        <begin position="948"/>
        <end position="960"/>
    </location>
</feature>
<dbReference type="PANTHER" id="PTHR35767:SF1">
    <property type="entry name" value="HAPLESS PROTEIN"/>
    <property type="match status" value="1"/>
</dbReference>
<feature type="region of interest" description="Disordered" evidence="1">
    <location>
        <begin position="948"/>
        <end position="983"/>
    </location>
</feature>
<feature type="compositionally biased region" description="Basic and acidic residues" evidence="1">
    <location>
        <begin position="766"/>
        <end position="778"/>
    </location>
</feature>
<organism evidence="2">
    <name type="scientific">Daucus carota subsp. sativus</name>
    <name type="common">Carrot</name>
    <dbReference type="NCBI Taxonomy" id="79200"/>
    <lineage>
        <taxon>Eukaryota</taxon>
        <taxon>Viridiplantae</taxon>
        <taxon>Streptophyta</taxon>
        <taxon>Embryophyta</taxon>
        <taxon>Tracheophyta</taxon>
        <taxon>Spermatophyta</taxon>
        <taxon>Magnoliopsida</taxon>
        <taxon>eudicotyledons</taxon>
        <taxon>Gunneridae</taxon>
        <taxon>Pentapetalae</taxon>
        <taxon>asterids</taxon>
        <taxon>campanulids</taxon>
        <taxon>Apiales</taxon>
        <taxon>Apiaceae</taxon>
        <taxon>Apioideae</taxon>
        <taxon>Scandiceae</taxon>
        <taxon>Daucinae</taxon>
        <taxon>Daucus</taxon>
        <taxon>Daucus sect. Daucus</taxon>
    </lineage>
</organism>
<evidence type="ECO:0000313" key="3">
    <source>
        <dbReference type="EMBL" id="WOG97906.1"/>
    </source>
</evidence>
<dbReference type="Proteomes" id="UP000077755">
    <property type="component" value="Chromosome 4"/>
</dbReference>
<dbReference type="OrthoDB" id="1929441at2759"/>
<feature type="compositionally biased region" description="Basic and acidic residues" evidence="1">
    <location>
        <begin position="1130"/>
        <end position="1143"/>
    </location>
</feature>
<feature type="compositionally biased region" description="Polar residues" evidence="1">
    <location>
        <begin position="961"/>
        <end position="983"/>
    </location>
</feature>
<dbReference type="Gramene" id="KZM98884">
    <property type="protein sequence ID" value="KZM98884"/>
    <property type="gene ID" value="DCAR_013754"/>
</dbReference>
<protein>
    <recommendedName>
        <fullName evidence="5">UBZ4-type domain-containing protein</fullName>
    </recommendedName>
</protein>
<accession>A0A165Y8G8</accession>
<feature type="region of interest" description="Disordered" evidence="1">
    <location>
        <begin position="823"/>
        <end position="850"/>
    </location>
</feature>
<dbReference type="OMA" id="RMQNGAN"/>
<dbReference type="KEGG" id="dcr:108218567"/>
<evidence type="ECO:0000256" key="1">
    <source>
        <dbReference type="SAM" id="MobiDB-lite"/>
    </source>
</evidence>
<gene>
    <name evidence="2" type="ORF">DCAR_013754</name>
    <name evidence="3" type="ORF">DCAR_0417247</name>
</gene>
<dbReference type="EMBL" id="LNRQ01000004">
    <property type="protein sequence ID" value="KZM98884.1"/>
    <property type="molecule type" value="Genomic_DNA"/>
</dbReference>
<feature type="region of interest" description="Disordered" evidence="1">
    <location>
        <begin position="670"/>
        <end position="689"/>
    </location>
</feature>
<feature type="compositionally biased region" description="Polar residues" evidence="1">
    <location>
        <begin position="608"/>
        <end position="625"/>
    </location>
</feature>
<feature type="compositionally biased region" description="Low complexity" evidence="1">
    <location>
        <begin position="1418"/>
        <end position="1432"/>
    </location>
</feature>
<dbReference type="STRING" id="79200.A0A165Y8G8"/>
<feature type="region of interest" description="Disordered" evidence="1">
    <location>
        <begin position="1130"/>
        <end position="1150"/>
    </location>
</feature>
<sequence>MLSIENPPSDPHLKLTADDDDDVDRIHTSSASQIEVVVDLFKSVSSDFEDNHNQDSSNPPPKFSIRDYVCSTRSKDIATNWPFSEKNLQLCQKQGVKDLLPPFQSLDAVREQSVKGCVVNHNLPDQENLSNSDRKTVRQSHQHDSVFANGASCNQKLNLDRLHIISTVSDHGDGEIPSEVKQSHSTKDSGAAILLDSSTKQVKGAILPEIRETGIIIQQEPPLKKPKAILKLGTSAGTSTKEDSTTNSFIISEIMAYKVCPICKTFSSTSNTTLNAHIDQCLSGESTLKWSADPKVIKHRIKPRKMRTMVDIYATAKHCTLEDLDKRNGTNWAMSPNPVDQSGELCLKERAERMPASDIKENGDKEGEVYIDTNGTKVRILSKHSEGDTVIGNSRAQKGDKGSISLVEKKKKKPYNVLKHQKFLKLTPHLKPCSSKPRHPTFETPVGSSRNIDVDRPSEKEVHLGECSNAQEPIKLDDSGIIRQWVGSKRSGPAKTPRQDNHQHSGHHLKHLVGEKDHTYLADSYGGSNCILNRQQSFKDTISSQSSKRMETSSDEHGTDFCRGQPPLKRQREELPYLSSKGVGLGKRSVISPKHKKLRKEGTIMRDSGNSSLNRASPGSSSLSNKAVKINTSDSLVFAAKSSCMHQTLSSKATKFTSARKRHFFTNEGTVRGSGSEFKMQSSAPTRSKVNRKFETDSDFTRKLSHSNDDHADITDKQFNLSNFTAKMSHRQTRVLRKRRNSDAMKVFSKEDSPDSLKNSPPEPPCYDRGEGETKEFSPVDFSQSLDNSEDSVDGEESESEDPLAFSKHIATGKAFKEGFGGSLKSSSNSLDPEFHEFPTSSRASKSERRLEVNQRHSCGHPISPTDPVVGGRPEFFSADRGGHVMIGDNSHMETQLDTKDEQLNYFSEVDPIPIPGPPGSFLPSPRHMGSDDLQGKSSLSTCKIQFTEDHRDHGRRAESDSPTSAISDISNPTLEISQSKSSKSFFDEPLAIQDETRKGCSGAAQLSQALNVGAELSNVHTLRINVNFPEKTPVSLNSEQSCCCSRKEGVEGVPVNFQESQLLRRRTISSLPSPEKHMENDCSERFSNINSRSETFSLSNYPNVGPGTILNHPSRILAPEHIEKKFSAEHEYEFSSQKDHDSASPSASTPVLRLMGKNLMVVNRDTDAFLQHRQNHSDLMNPQPHLQTGTVARLASGGVDSKDYQSYHQLYAQGPVNFSRDRRQDAIGGKFNVKYPYMCGSDPDAKAPPTHIQSSGLTPSINAADARKSPVEQYVYNGGSCLLSEEQRSRERPDNSMTNGLEKKIRTPEAKSWGVGSTSSREIIIIDDATDIKVDSAIGMMCNEEMRRTRVSLSGNSFPGAPHLSPRYASPFCSNMVEGAGSIYGRRPVVHNTSFQLPISDGNATRPLKWNGNPEGSSLLNPSTATSSSPSQPRPTFYYYPSYA</sequence>
<dbReference type="Gene3D" id="3.30.160.60">
    <property type="entry name" value="Classic Zinc Finger"/>
    <property type="match status" value="1"/>
</dbReference>
<feature type="compositionally biased region" description="Acidic residues" evidence="1">
    <location>
        <begin position="788"/>
        <end position="802"/>
    </location>
</feature>
<dbReference type="EMBL" id="CP093346">
    <property type="protein sequence ID" value="WOG97906.1"/>
    <property type="molecule type" value="Genomic_DNA"/>
</dbReference>
<feature type="compositionally biased region" description="Basic and acidic residues" evidence="1">
    <location>
        <begin position="548"/>
        <end position="560"/>
    </location>
</feature>
<feature type="compositionally biased region" description="Basic residues" evidence="1">
    <location>
        <begin position="729"/>
        <end position="740"/>
    </location>
</feature>
<evidence type="ECO:0000313" key="2">
    <source>
        <dbReference type="EMBL" id="KZM98884.1"/>
    </source>
</evidence>
<evidence type="ECO:0000313" key="4">
    <source>
        <dbReference type="Proteomes" id="UP000077755"/>
    </source>
</evidence>
<keyword evidence="4" id="KW-1185">Reference proteome</keyword>
<reference evidence="2" key="1">
    <citation type="journal article" date="2016" name="Nat. Genet.">
        <title>A high-quality carrot genome assembly provides new insights into carotenoid accumulation and asterid genome evolution.</title>
        <authorList>
            <person name="Iorizzo M."/>
            <person name="Ellison S."/>
            <person name="Senalik D."/>
            <person name="Zeng P."/>
            <person name="Satapoomin P."/>
            <person name="Huang J."/>
            <person name="Bowman M."/>
            <person name="Iovene M."/>
            <person name="Sanseverino W."/>
            <person name="Cavagnaro P."/>
            <person name="Yildiz M."/>
            <person name="Macko-Podgorni A."/>
            <person name="Moranska E."/>
            <person name="Grzebelus E."/>
            <person name="Grzebelus D."/>
            <person name="Ashrafi H."/>
            <person name="Zheng Z."/>
            <person name="Cheng S."/>
            <person name="Spooner D."/>
            <person name="Van Deynze A."/>
            <person name="Simon P."/>
        </authorList>
    </citation>
    <scope>NUCLEOTIDE SEQUENCE [LARGE SCALE GENOMIC DNA]</scope>
    <source>
        <tissue evidence="2">Leaf</tissue>
    </source>
</reference>
<feature type="region of interest" description="Disordered" evidence="1">
    <location>
        <begin position="1"/>
        <end position="21"/>
    </location>
</feature>
<reference evidence="3" key="2">
    <citation type="submission" date="2022-03" db="EMBL/GenBank/DDBJ databases">
        <title>Draft title - Genomic analysis of global carrot germplasm unveils the trajectory of domestication and the origin of high carotenoid orange carrot.</title>
        <authorList>
            <person name="Iorizzo M."/>
            <person name="Ellison S."/>
            <person name="Senalik D."/>
            <person name="Macko-Podgorni A."/>
            <person name="Grzebelus D."/>
            <person name="Bostan H."/>
            <person name="Rolling W."/>
            <person name="Curaba J."/>
            <person name="Simon P."/>
        </authorList>
    </citation>
    <scope>NUCLEOTIDE SEQUENCE</scope>
    <source>
        <tissue evidence="3">Leaf</tissue>
    </source>
</reference>
<name>A0A165Y8G8_DAUCS</name>
<feature type="region of interest" description="Disordered" evidence="1">
    <location>
        <begin position="429"/>
        <end position="455"/>
    </location>
</feature>